<sequence>MSSFTRLVRFECEEDGNPYFIDLGPSTDGPPLPGTKLDAFKSIDELSSKAKPQTVTVRRVLAPLPRDGIPIYCVGLNYRSHAKEAGLSIPSYPPLWTKPAASLAHPGQDIPVNDFCAKSLLDYEGELVFVTSKECRDVSPQDAKDYILGYTVGNDLSCRLFQLTKNSGGQFYFAKAFDKFAPIGPTLISPEVFADSTSFNVITRVNGDIRQQADLRKDMIFSPEKVLSHMSQGTTIPAGTAVMTGTAAGVGAFRTPKEFLQHGDVVEVEMQKVGTLTNKMNFE</sequence>
<dbReference type="AlphaFoldDB" id="A0A9P9DS10"/>
<evidence type="ECO:0000313" key="4">
    <source>
        <dbReference type="EMBL" id="KAH7124645.1"/>
    </source>
</evidence>
<dbReference type="InterPro" id="IPR011234">
    <property type="entry name" value="Fumarylacetoacetase-like_C"/>
</dbReference>
<dbReference type="OrthoDB" id="411064at2759"/>
<evidence type="ECO:0000259" key="3">
    <source>
        <dbReference type="Pfam" id="PF01557"/>
    </source>
</evidence>
<dbReference type="SUPFAM" id="SSF56529">
    <property type="entry name" value="FAH"/>
    <property type="match status" value="1"/>
</dbReference>
<evidence type="ECO:0000256" key="1">
    <source>
        <dbReference type="ARBA" id="ARBA00010211"/>
    </source>
</evidence>
<comment type="similarity">
    <text evidence="1">Belongs to the FAH family.</text>
</comment>
<dbReference type="InterPro" id="IPR036663">
    <property type="entry name" value="Fumarylacetoacetase_C_sf"/>
</dbReference>
<dbReference type="PANTHER" id="PTHR11820:SF86">
    <property type="entry name" value="FUMARYLACETOACETATE HYDROLASE FAMILY PROTEIN (AFU_ORTHOLOGUE AFUA_7G07000)"/>
    <property type="match status" value="1"/>
</dbReference>
<keyword evidence="2" id="KW-0479">Metal-binding</keyword>
<name>A0A9P9DS10_9HYPO</name>
<dbReference type="GO" id="GO:0006107">
    <property type="term" value="P:oxaloacetate metabolic process"/>
    <property type="evidence" value="ECO:0007669"/>
    <property type="project" value="UniProtKB-ARBA"/>
</dbReference>
<dbReference type="Proteomes" id="UP000738349">
    <property type="component" value="Unassembled WGS sequence"/>
</dbReference>
<proteinExistence type="inferred from homology"/>
<dbReference type="PANTHER" id="PTHR11820">
    <property type="entry name" value="ACYLPYRUVASE"/>
    <property type="match status" value="1"/>
</dbReference>
<dbReference type="EMBL" id="JAGMUV010000021">
    <property type="protein sequence ID" value="KAH7124645.1"/>
    <property type="molecule type" value="Genomic_DNA"/>
</dbReference>
<protein>
    <recommendedName>
        <fullName evidence="3">Fumarylacetoacetase-like C-terminal domain-containing protein</fullName>
    </recommendedName>
</protein>
<accession>A0A9P9DS10</accession>
<reference evidence="4" key="1">
    <citation type="journal article" date="2021" name="Nat. Commun.">
        <title>Genetic determinants of endophytism in the Arabidopsis root mycobiome.</title>
        <authorList>
            <person name="Mesny F."/>
            <person name="Miyauchi S."/>
            <person name="Thiergart T."/>
            <person name="Pickel B."/>
            <person name="Atanasova L."/>
            <person name="Karlsson M."/>
            <person name="Huettel B."/>
            <person name="Barry K.W."/>
            <person name="Haridas S."/>
            <person name="Chen C."/>
            <person name="Bauer D."/>
            <person name="Andreopoulos W."/>
            <person name="Pangilinan J."/>
            <person name="LaButti K."/>
            <person name="Riley R."/>
            <person name="Lipzen A."/>
            <person name="Clum A."/>
            <person name="Drula E."/>
            <person name="Henrissat B."/>
            <person name="Kohler A."/>
            <person name="Grigoriev I.V."/>
            <person name="Martin F.M."/>
            <person name="Hacquard S."/>
        </authorList>
    </citation>
    <scope>NUCLEOTIDE SEQUENCE</scope>
    <source>
        <strain evidence="4">MPI-CAGE-AT-0147</strain>
    </source>
</reference>
<evidence type="ECO:0000313" key="5">
    <source>
        <dbReference type="Proteomes" id="UP000738349"/>
    </source>
</evidence>
<keyword evidence="5" id="KW-1185">Reference proteome</keyword>
<dbReference type="Gene3D" id="3.90.850.10">
    <property type="entry name" value="Fumarylacetoacetase-like, C-terminal domain"/>
    <property type="match status" value="1"/>
</dbReference>
<organism evidence="4 5">
    <name type="scientific">Dactylonectria macrodidyma</name>
    <dbReference type="NCBI Taxonomy" id="307937"/>
    <lineage>
        <taxon>Eukaryota</taxon>
        <taxon>Fungi</taxon>
        <taxon>Dikarya</taxon>
        <taxon>Ascomycota</taxon>
        <taxon>Pezizomycotina</taxon>
        <taxon>Sordariomycetes</taxon>
        <taxon>Hypocreomycetidae</taxon>
        <taxon>Hypocreales</taxon>
        <taxon>Nectriaceae</taxon>
        <taxon>Dactylonectria</taxon>
    </lineage>
</organism>
<dbReference type="Pfam" id="PF01557">
    <property type="entry name" value="FAA_hydrolase"/>
    <property type="match status" value="1"/>
</dbReference>
<dbReference type="GO" id="GO:0046872">
    <property type="term" value="F:metal ion binding"/>
    <property type="evidence" value="ECO:0007669"/>
    <property type="project" value="UniProtKB-KW"/>
</dbReference>
<dbReference type="GO" id="GO:0018773">
    <property type="term" value="F:acetylpyruvate hydrolase activity"/>
    <property type="evidence" value="ECO:0007669"/>
    <property type="project" value="TreeGrafter"/>
</dbReference>
<dbReference type="GO" id="GO:0050163">
    <property type="term" value="F:oxaloacetate tautomerase activity"/>
    <property type="evidence" value="ECO:0007669"/>
    <property type="project" value="UniProtKB-ARBA"/>
</dbReference>
<feature type="domain" description="Fumarylacetoacetase-like C-terminal" evidence="3">
    <location>
        <begin position="71"/>
        <end position="279"/>
    </location>
</feature>
<evidence type="ECO:0000256" key="2">
    <source>
        <dbReference type="ARBA" id="ARBA00022723"/>
    </source>
</evidence>
<dbReference type="FunFam" id="3.90.850.10:FF:000002">
    <property type="entry name" value="2-hydroxyhepta-2,4-diene-1,7-dioate isomerase"/>
    <property type="match status" value="1"/>
</dbReference>
<comment type="caution">
    <text evidence="4">The sequence shown here is derived from an EMBL/GenBank/DDBJ whole genome shotgun (WGS) entry which is preliminary data.</text>
</comment>
<gene>
    <name evidence="4" type="ORF">EDB81DRAFT_699055</name>
</gene>